<dbReference type="GO" id="GO:0005506">
    <property type="term" value="F:iron ion binding"/>
    <property type="evidence" value="ECO:0007669"/>
    <property type="project" value="InterPro"/>
</dbReference>
<keyword evidence="12" id="KW-0812">Transmembrane</keyword>
<comment type="caution">
    <text evidence="13">The sequence shown here is derived from an EMBL/GenBank/DDBJ whole genome shotgun (WGS) entry which is preliminary data.</text>
</comment>
<feature type="binding site" description="axial binding residue" evidence="11">
    <location>
        <position position="114"/>
    </location>
    <ligand>
        <name>heme</name>
        <dbReference type="ChEBI" id="CHEBI:30413"/>
        <label>1</label>
    </ligand>
    <ligandPart>
        <name>Fe</name>
        <dbReference type="ChEBI" id="CHEBI:18248"/>
    </ligandPart>
</feature>
<dbReference type="Pfam" id="PF02276">
    <property type="entry name" value="CytoC_RC"/>
    <property type="match status" value="1"/>
</dbReference>
<evidence type="ECO:0000256" key="3">
    <source>
        <dbReference type="ARBA" id="ARBA00022448"/>
    </source>
</evidence>
<name>W4HHM9_9RHOB</name>
<dbReference type="EMBL" id="AQQW01000008">
    <property type="protein sequence ID" value="ETW12214.1"/>
    <property type="molecule type" value="Genomic_DNA"/>
</dbReference>
<keyword evidence="6 9" id="KW-0479">Metal-binding</keyword>
<keyword evidence="12" id="KW-1133">Transmembrane helix</keyword>
<feature type="binding site" description="axial binding residue" evidence="11">
    <location>
        <position position="282"/>
    </location>
    <ligand>
        <name>heme</name>
        <dbReference type="ChEBI" id="CHEBI:30413"/>
        <label>3</label>
    </ligand>
    <ligandPart>
        <name>Fe</name>
        <dbReference type="ChEBI" id="CHEBI:18248"/>
    </ligandPart>
</feature>
<dbReference type="PIRSF" id="PIRSF000017">
    <property type="entry name" value="RC_cytochrome"/>
    <property type="match status" value="1"/>
</dbReference>
<feature type="binding site" description="covalent" evidence="10">
    <location>
        <position position="127"/>
    </location>
    <ligand>
        <name>heme</name>
        <dbReference type="ChEBI" id="CHEBI:30413"/>
        <label>1</label>
    </ligand>
</feature>
<keyword evidence="5 9" id="KW-0349">Heme</keyword>
<feature type="binding site" description="covalent" evidence="10">
    <location>
        <position position="278"/>
    </location>
    <ligand>
        <name>heme</name>
        <dbReference type="ChEBI" id="CHEBI:30413"/>
        <label>3</label>
    </ligand>
</feature>
<sequence length="371" mass="40922">MLPKWFTDWNRDKPVDIYGPAVLVGAVGGAVLVAALLISAGQPFKTKSMQTGPRGTGMVQPEFVSEVTATDPTIANYYSDEPFPVSADDPRASEVYENVQVLGDLTEDNFNRLMAAITQWVAPEQGCAYCHGNGGIETYASDDLYTKVVSRRMIEMTQNINEAWAGHVQANAEVGVNCYTCHRGQNVPSEIWFRQTPLGDTMEGWGAVQNRVTVQSQYTSLPSDALETYLLSDGPIGVHDFQSHVDARPWQEDTATWQDAERTYSLMNYVSNSLGVNCTFCHNTRAFYDGGQVTPQWATESVGIAMVREMNQEYLVPLQDVYPEIRLGPLHGDAPKAACKTCHKGYQQPMQGLNVIGDWPELATTGSPVYD</sequence>
<evidence type="ECO:0000256" key="10">
    <source>
        <dbReference type="PIRSR" id="PIRSR000017-1"/>
    </source>
</evidence>
<evidence type="ECO:0000313" key="13">
    <source>
        <dbReference type="EMBL" id="ETW12214.1"/>
    </source>
</evidence>
<feature type="binding site" description="axial binding residue" evidence="11">
    <location>
        <position position="153"/>
    </location>
    <ligand>
        <name>heme</name>
        <dbReference type="ChEBI" id="CHEBI:30413"/>
        <label>2</label>
    </ligand>
    <ligandPart>
        <name>Fe</name>
        <dbReference type="ChEBI" id="CHEBI:18248"/>
    </ligandPart>
</feature>
<keyword evidence="9" id="KW-0674">Reaction center</keyword>
<keyword evidence="7 9" id="KW-0249">Electron transport</keyword>
<dbReference type="RefSeq" id="WP_043845226.1">
    <property type="nucleotide sequence ID" value="NZ_AQQW01000008.1"/>
</dbReference>
<evidence type="ECO:0000256" key="8">
    <source>
        <dbReference type="ARBA" id="ARBA00023004"/>
    </source>
</evidence>
<feature type="binding site" description="axial binding residue" evidence="11">
    <location>
        <position position="131"/>
    </location>
    <ligand>
        <name>heme</name>
        <dbReference type="ChEBI" id="CHEBI:30413"/>
        <label>1</label>
    </ligand>
    <ligandPart>
        <name>Fe</name>
        <dbReference type="ChEBI" id="CHEBI:18248"/>
    </ligandPart>
</feature>
<comment type="function">
    <text evidence="1 9">The reaction center of purple bacteria contains a tightly bound cytochrome molecule which re-reduces the photo oxidized primary electron donor.</text>
</comment>
<feature type="binding site" description="axial binding residue" evidence="11">
    <location>
        <position position="167"/>
    </location>
    <ligand>
        <name>heme</name>
        <dbReference type="ChEBI" id="CHEBI:30413"/>
        <label>4</label>
    </ligand>
    <ligandPart>
        <name>Fe</name>
        <dbReference type="ChEBI" id="CHEBI:18248"/>
    </ligandPart>
</feature>
<dbReference type="NCBIfam" id="NF040706">
    <property type="entry name" value="photo_cyt_PufC"/>
    <property type="match status" value="1"/>
</dbReference>
<dbReference type="AlphaFoldDB" id="W4HHM9"/>
<keyword evidence="4 9" id="KW-0602">Photosynthesis</keyword>
<evidence type="ECO:0000256" key="6">
    <source>
        <dbReference type="ARBA" id="ARBA00022723"/>
    </source>
</evidence>
<feature type="binding site" description="covalent" evidence="10">
    <location>
        <position position="281"/>
    </location>
    <ligand>
        <name>heme</name>
        <dbReference type="ChEBI" id="CHEBI:30413"/>
        <label>3</label>
    </ligand>
</feature>
<feature type="binding site" description="covalent" evidence="10">
    <location>
        <position position="130"/>
    </location>
    <ligand>
        <name>heme</name>
        <dbReference type="ChEBI" id="CHEBI:30413"/>
        <label>1</label>
    </ligand>
</feature>
<keyword evidence="8 9" id="KW-0408">Iron</keyword>
<feature type="binding site" description="covalent" evidence="10">
    <location>
        <position position="339"/>
    </location>
    <ligand>
        <name>heme</name>
        <dbReference type="ChEBI" id="CHEBI:30413"/>
        <label>4</label>
    </ligand>
</feature>
<feature type="binding site" description="covalent" evidence="10">
    <location>
        <position position="181"/>
    </location>
    <ligand>
        <name>heme</name>
        <dbReference type="ChEBI" id="CHEBI:30413"/>
        <label>2</label>
    </ligand>
</feature>
<evidence type="ECO:0000256" key="11">
    <source>
        <dbReference type="PIRSR" id="PIRSR000017-2"/>
    </source>
</evidence>
<feature type="transmembrane region" description="Helical" evidence="12">
    <location>
        <begin position="20"/>
        <end position="40"/>
    </location>
</feature>
<reference evidence="13 14" key="1">
    <citation type="journal article" date="2014" name="Antonie Van Leeuwenhoek">
        <title>Roseivivax atlanticus sp. nov., isolated from surface seawater of the Atlantic Ocean.</title>
        <authorList>
            <person name="Li G."/>
            <person name="Lai Q."/>
            <person name="Liu X."/>
            <person name="Sun F."/>
            <person name="Shao Z."/>
        </authorList>
    </citation>
    <scope>NUCLEOTIDE SEQUENCE [LARGE SCALE GENOMIC DNA]</scope>
    <source>
        <strain evidence="13 14">22II-s10s</strain>
    </source>
</reference>
<gene>
    <name evidence="13" type="ORF">ATO8_14002</name>
</gene>
<evidence type="ECO:0000256" key="12">
    <source>
        <dbReference type="SAM" id="Phobius"/>
    </source>
</evidence>
<protein>
    <recommendedName>
        <fullName evidence="2 9">Photosynthetic reaction center cytochrome c subunit</fullName>
    </recommendedName>
</protein>
<dbReference type="eggNOG" id="ENOG502Z7SF">
    <property type="taxonomic scope" value="Bacteria"/>
</dbReference>
<proteinExistence type="predicted"/>
<keyword evidence="12" id="KW-0472">Membrane</keyword>
<dbReference type="Proteomes" id="UP000019063">
    <property type="component" value="Unassembled WGS sequence"/>
</dbReference>
<keyword evidence="14" id="KW-1185">Reference proteome</keyword>
<feature type="binding site" description="axial binding residue" evidence="11">
    <location>
        <position position="343"/>
    </location>
    <ligand>
        <name>heme</name>
        <dbReference type="ChEBI" id="CHEBI:30413"/>
        <label>4</label>
    </ligand>
    <ligandPart>
        <name>Fe</name>
        <dbReference type="ChEBI" id="CHEBI:18248"/>
    </ligandPart>
</feature>
<dbReference type="CDD" id="cd09224">
    <property type="entry name" value="CytoC_RC"/>
    <property type="match status" value="1"/>
</dbReference>
<dbReference type="SUPFAM" id="SSF48695">
    <property type="entry name" value="Multiheme cytochromes"/>
    <property type="match status" value="1"/>
</dbReference>
<accession>W4HHM9</accession>
<dbReference type="STRING" id="1379903.ATO8_14002"/>
<evidence type="ECO:0000256" key="7">
    <source>
        <dbReference type="ARBA" id="ARBA00022982"/>
    </source>
</evidence>
<evidence type="ECO:0000256" key="9">
    <source>
        <dbReference type="PIRNR" id="PIRNR000017"/>
    </source>
</evidence>
<organism evidence="13 14">
    <name type="scientific">Roseivivax marinus</name>
    <dbReference type="NCBI Taxonomy" id="1379903"/>
    <lineage>
        <taxon>Bacteria</taxon>
        <taxon>Pseudomonadati</taxon>
        <taxon>Pseudomonadota</taxon>
        <taxon>Alphaproteobacteria</taxon>
        <taxon>Rhodobacterales</taxon>
        <taxon>Roseobacteraceae</taxon>
        <taxon>Roseivivax</taxon>
    </lineage>
</organism>
<dbReference type="Gene3D" id="1.10.468.10">
    <property type="entry name" value="Photosynthetic Reaction Center, subunit C, domain 2"/>
    <property type="match status" value="2"/>
</dbReference>
<evidence type="ECO:0000256" key="1">
    <source>
        <dbReference type="ARBA" id="ARBA00003196"/>
    </source>
</evidence>
<keyword evidence="3 9" id="KW-0813">Transport</keyword>
<evidence type="ECO:0000256" key="4">
    <source>
        <dbReference type="ARBA" id="ARBA00022531"/>
    </source>
</evidence>
<dbReference type="GO" id="GO:0019684">
    <property type="term" value="P:photosynthesis, light reaction"/>
    <property type="evidence" value="ECO:0007669"/>
    <property type="project" value="InterPro"/>
</dbReference>
<evidence type="ECO:0000256" key="2">
    <source>
        <dbReference type="ARBA" id="ARBA00015978"/>
    </source>
</evidence>
<comment type="PTM">
    <text evidence="9 10">Binds 4 heme groups per subunit.</text>
</comment>
<feature type="binding site" description="covalent" evidence="10">
    <location>
        <position position="342"/>
    </location>
    <ligand>
        <name>heme</name>
        <dbReference type="ChEBI" id="CHEBI:30413"/>
        <label>4</label>
    </ligand>
</feature>
<feature type="binding site" description="axial binding residue" evidence="11">
    <location>
        <position position="267"/>
    </location>
    <ligand>
        <name>heme</name>
        <dbReference type="ChEBI" id="CHEBI:30413"/>
        <label>3</label>
    </ligand>
    <ligandPart>
        <name>Fe</name>
        <dbReference type="ChEBI" id="CHEBI:18248"/>
    </ligandPart>
</feature>
<dbReference type="GO" id="GO:0030077">
    <property type="term" value="C:plasma membrane light-harvesting complex"/>
    <property type="evidence" value="ECO:0007669"/>
    <property type="project" value="InterPro"/>
</dbReference>
<dbReference type="InterPro" id="IPR003158">
    <property type="entry name" value="Photosyn_RC_cyt_c-su"/>
</dbReference>
<evidence type="ECO:0000256" key="5">
    <source>
        <dbReference type="ARBA" id="ARBA00022617"/>
    </source>
</evidence>
<dbReference type="InterPro" id="IPR036280">
    <property type="entry name" value="Multihaem_cyt_sf"/>
</dbReference>
<dbReference type="GO" id="GO:0020037">
    <property type="term" value="F:heme binding"/>
    <property type="evidence" value="ECO:0007669"/>
    <property type="project" value="InterPro"/>
</dbReference>
<dbReference type="GO" id="GO:0009055">
    <property type="term" value="F:electron transfer activity"/>
    <property type="evidence" value="ECO:0007669"/>
    <property type="project" value="InterPro"/>
</dbReference>
<feature type="binding site" description="covalent" evidence="10">
    <location>
        <position position="178"/>
    </location>
    <ligand>
        <name>heme</name>
        <dbReference type="ChEBI" id="CHEBI:30413"/>
        <label>2</label>
    </ligand>
</feature>
<dbReference type="PATRIC" id="fig|1317118.6.peg.2880"/>
<dbReference type="InterPro" id="IPR023119">
    <property type="entry name" value="Multihaem_cyt_PRC_cyt_su-like"/>
</dbReference>
<feature type="binding site" description="axial binding residue" evidence="11">
    <location>
        <position position="182"/>
    </location>
    <ligand>
        <name>heme</name>
        <dbReference type="ChEBI" id="CHEBI:30413"/>
        <label>2</label>
    </ligand>
    <ligandPart>
        <name>Fe</name>
        <dbReference type="ChEBI" id="CHEBI:18248"/>
    </ligandPart>
</feature>
<evidence type="ECO:0000313" key="14">
    <source>
        <dbReference type="Proteomes" id="UP000019063"/>
    </source>
</evidence>